<dbReference type="InterPro" id="IPR004431">
    <property type="entry name" value="3-IsopropMal_deHydase_ssu"/>
</dbReference>
<evidence type="ECO:0000256" key="4">
    <source>
        <dbReference type="ARBA" id="ARBA00009845"/>
    </source>
</evidence>
<evidence type="ECO:0000256" key="1">
    <source>
        <dbReference type="ARBA" id="ARBA00000491"/>
    </source>
</evidence>
<dbReference type="InterPro" id="IPR033940">
    <property type="entry name" value="IPMI_Swivel"/>
</dbReference>
<keyword evidence="9 12" id="KW-0456">Lyase</keyword>
<protein>
    <recommendedName>
        <fullName evidence="6">3-isopropylmalate dehydratase</fullName>
        <ecNumber evidence="6">4.2.1.33</ecNumber>
    </recommendedName>
</protein>
<dbReference type="EC" id="4.2.1.33" evidence="6"/>
<comment type="subunit">
    <text evidence="5">Heterodimer of LeuC and LeuD.</text>
</comment>
<evidence type="ECO:0000256" key="6">
    <source>
        <dbReference type="ARBA" id="ARBA00011998"/>
    </source>
</evidence>
<evidence type="ECO:0000256" key="2">
    <source>
        <dbReference type="ARBA" id="ARBA00002695"/>
    </source>
</evidence>
<comment type="caution">
    <text evidence="12">The sequence shown here is derived from an EMBL/GenBank/DDBJ whole genome shotgun (WGS) entry which is preliminary data.</text>
</comment>
<proteinExistence type="inferred from homology"/>
<keyword evidence="7" id="KW-0432">Leucine biosynthesis</keyword>
<dbReference type="InterPro" id="IPR000573">
    <property type="entry name" value="AconitaseA/IPMdHydase_ssu_swvl"/>
</dbReference>
<comment type="pathway">
    <text evidence="3">Amino-acid biosynthesis; L-leucine biosynthesis; L-leucine from 3-methyl-2-oxobutanoate: step 2/4.</text>
</comment>
<evidence type="ECO:0000313" key="13">
    <source>
        <dbReference type="Proteomes" id="UP001379945"/>
    </source>
</evidence>
<dbReference type="RefSeq" id="WP_341398541.1">
    <property type="nucleotide sequence ID" value="NZ_JBBUTI010000005.1"/>
</dbReference>
<dbReference type="InterPro" id="IPR050075">
    <property type="entry name" value="LeuD"/>
</dbReference>
<evidence type="ECO:0000256" key="8">
    <source>
        <dbReference type="ARBA" id="ARBA00022605"/>
    </source>
</evidence>
<dbReference type="SUPFAM" id="SSF52016">
    <property type="entry name" value="LeuD/IlvD-like"/>
    <property type="match status" value="1"/>
</dbReference>
<evidence type="ECO:0000259" key="11">
    <source>
        <dbReference type="Pfam" id="PF00694"/>
    </source>
</evidence>
<evidence type="ECO:0000256" key="10">
    <source>
        <dbReference type="ARBA" id="ARBA00023304"/>
    </source>
</evidence>
<comment type="catalytic activity">
    <reaction evidence="1">
        <text>(2R,3S)-3-isopropylmalate = (2S)-2-isopropylmalate</text>
        <dbReference type="Rhea" id="RHEA:32287"/>
        <dbReference type="ChEBI" id="CHEBI:1178"/>
        <dbReference type="ChEBI" id="CHEBI:35121"/>
        <dbReference type="EC" id="4.2.1.33"/>
    </reaction>
</comment>
<dbReference type="Pfam" id="PF00694">
    <property type="entry name" value="Aconitase_C"/>
    <property type="match status" value="1"/>
</dbReference>
<dbReference type="NCBIfam" id="NF002458">
    <property type="entry name" value="PRK01641.1"/>
    <property type="match status" value="1"/>
</dbReference>
<keyword evidence="13" id="KW-1185">Reference proteome</keyword>
<dbReference type="GO" id="GO:0003861">
    <property type="term" value="F:3-isopropylmalate dehydratase activity"/>
    <property type="evidence" value="ECO:0007669"/>
    <property type="project" value="UniProtKB-EC"/>
</dbReference>
<sequence>MSAPTSVPNSARIEGRAAALRIENLDTDQIMPKQFLRGIDKAGLKDGLLHDLRFDAQGQPWPACVLNQAAYAGTNILIGGSNFGCGSSREHAVWGLQQFGILAVVASSYGEIFYSNAMNNRLLLVTLTPEEIARLMDDADDPQGVPVSIDVSAQTLRSRQVNAHFELMPRHRRMFLEGLDSIGLSLTYQARIESFAQAHWARQPWLKNVAAVCSARAKDENRVGLSARPPA</sequence>
<comment type="similarity">
    <text evidence="4">Belongs to the LeuD family. LeuD type 1 subfamily.</text>
</comment>
<dbReference type="Proteomes" id="UP001379945">
    <property type="component" value="Unassembled WGS sequence"/>
</dbReference>
<comment type="function">
    <text evidence="2">Catalyzes the isomerization between 2-isopropylmalate and 3-isopropylmalate, via the formation of 2-isopropylmaleate.</text>
</comment>
<evidence type="ECO:0000256" key="7">
    <source>
        <dbReference type="ARBA" id="ARBA00022430"/>
    </source>
</evidence>
<keyword evidence="8" id="KW-0028">Amino-acid biosynthesis</keyword>
<evidence type="ECO:0000256" key="9">
    <source>
        <dbReference type="ARBA" id="ARBA00023239"/>
    </source>
</evidence>
<reference evidence="12 13" key="1">
    <citation type="submission" date="2024-04" db="EMBL/GenBank/DDBJ databases">
        <title>Novel species of the genus Ideonella isolated from streams.</title>
        <authorList>
            <person name="Lu H."/>
        </authorList>
    </citation>
    <scope>NUCLEOTIDE SEQUENCE [LARGE SCALE GENOMIC DNA]</scope>
    <source>
        <strain evidence="12 13">LYT19W</strain>
    </source>
</reference>
<keyword evidence="10" id="KW-0100">Branched-chain amino acid biosynthesis</keyword>
<evidence type="ECO:0000313" key="12">
    <source>
        <dbReference type="EMBL" id="MEK8046253.1"/>
    </source>
</evidence>
<evidence type="ECO:0000256" key="5">
    <source>
        <dbReference type="ARBA" id="ARBA00011271"/>
    </source>
</evidence>
<dbReference type="InterPro" id="IPR015928">
    <property type="entry name" value="Aconitase/3IPM_dehydase_swvl"/>
</dbReference>
<accession>A0ABU9C352</accession>
<evidence type="ECO:0000256" key="3">
    <source>
        <dbReference type="ARBA" id="ARBA00004729"/>
    </source>
</evidence>
<dbReference type="NCBIfam" id="TIGR00171">
    <property type="entry name" value="leuD"/>
    <property type="match status" value="1"/>
</dbReference>
<dbReference type="PANTHER" id="PTHR43345:SF5">
    <property type="entry name" value="3-ISOPROPYLMALATE DEHYDRATASE SMALL SUBUNIT"/>
    <property type="match status" value="1"/>
</dbReference>
<dbReference type="CDD" id="cd01577">
    <property type="entry name" value="IPMI_Swivel"/>
    <property type="match status" value="1"/>
</dbReference>
<feature type="domain" description="Aconitase A/isopropylmalate dehydratase small subunit swivel" evidence="11">
    <location>
        <begin position="13"/>
        <end position="128"/>
    </location>
</feature>
<dbReference type="PANTHER" id="PTHR43345">
    <property type="entry name" value="3-ISOPROPYLMALATE DEHYDRATASE SMALL SUBUNIT 2-RELATED-RELATED"/>
    <property type="match status" value="1"/>
</dbReference>
<name>A0ABU9C352_9BURK</name>
<gene>
    <name evidence="12" type="primary">leuD</name>
    <name evidence="12" type="ORF">AACH00_07865</name>
</gene>
<organism evidence="12 13">
    <name type="scientific">Ideonella margarita</name>
    <dbReference type="NCBI Taxonomy" id="2984191"/>
    <lineage>
        <taxon>Bacteria</taxon>
        <taxon>Pseudomonadati</taxon>
        <taxon>Pseudomonadota</taxon>
        <taxon>Betaproteobacteria</taxon>
        <taxon>Burkholderiales</taxon>
        <taxon>Sphaerotilaceae</taxon>
        <taxon>Ideonella</taxon>
    </lineage>
</organism>
<dbReference type="Gene3D" id="3.20.19.10">
    <property type="entry name" value="Aconitase, domain 4"/>
    <property type="match status" value="1"/>
</dbReference>
<dbReference type="EMBL" id="JBBUTI010000005">
    <property type="protein sequence ID" value="MEK8046253.1"/>
    <property type="molecule type" value="Genomic_DNA"/>
</dbReference>